<dbReference type="SUPFAM" id="SSF82866">
    <property type="entry name" value="Multidrug efflux transporter AcrB transmembrane domain"/>
    <property type="match status" value="2"/>
</dbReference>
<keyword evidence="5 6" id="KW-0472">Membrane</keyword>
<feature type="transmembrane region" description="Helical" evidence="6">
    <location>
        <begin position="337"/>
        <end position="356"/>
    </location>
</feature>
<feature type="domain" description="Membrane transport protein MMPL" evidence="7">
    <location>
        <begin position="173"/>
        <end position="385"/>
    </location>
</feature>
<evidence type="ECO:0000256" key="1">
    <source>
        <dbReference type="ARBA" id="ARBA00004651"/>
    </source>
</evidence>
<feature type="transmembrane region" description="Helical" evidence="6">
    <location>
        <begin position="683"/>
        <end position="704"/>
    </location>
</feature>
<gene>
    <name evidence="8" type="ORF">MSZNOR_3686</name>
</gene>
<evidence type="ECO:0000256" key="2">
    <source>
        <dbReference type="ARBA" id="ARBA00022475"/>
    </source>
</evidence>
<keyword evidence="4 6" id="KW-1133">Transmembrane helix</keyword>
<dbReference type="Proteomes" id="UP001162030">
    <property type="component" value="Chromosome"/>
</dbReference>
<feature type="transmembrane region" description="Helical" evidence="6">
    <location>
        <begin position="244"/>
        <end position="263"/>
    </location>
</feature>
<keyword evidence="2" id="KW-1003">Cell membrane</keyword>
<keyword evidence="9" id="KW-1185">Reference proteome</keyword>
<dbReference type="Pfam" id="PF03176">
    <property type="entry name" value="MMPL"/>
    <property type="match status" value="1"/>
</dbReference>
<feature type="transmembrane region" description="Helical" evidence="6">
    <location>
        <begin position="716"/>
        <end position="735"/>
    </location>
</feature>
<evidence type="ECO:0000313" key="8">
    <source>
        <dbReference type="EMBL" id="CAI8913342.1"/>
    </source>
</evidence>
<feature type="transmembrane region" description="Helical" evidence="6">
    <location>
        <begin position="741"/>
        <end position="764"/>
    </location>
</feature>
<sequence>MRERLPVVVWLVLMGVGAWVALFRTPVSTDLTHFLPKKAGTAEQILIEQLRHGVASRLLLMALEGSDESDLAEVSQQLAGRLRQNDAFVRVDNGTQGLSATDRTFLFENRYLLSPKVTEQRFSPEGLRQALDARLAELASPAGLLGKEFLPRDPTGEFFEVLRIWMTSSGPPLRRSVWFSPDGRRALLIAETKAPAFDLDAQAKAVASIRESFAAVKGTRPIKLILSGPGAFSVEANAMITEDAVRLSLLNSVAITLLLAAIYRSLRAILLGLVPLATGALAGTCTVSLWFGGIHGITLGFGATLIGVAADYPNHLFTHIRRGESSRRTVQLIWPTLRLGILTNVAGFSAMLFSGFEGLSQLGIFAATGLLAAGLTCRWIMPALMPDHINLSERVVRGLHADELLDQLRRFRLVPPLLILAAVASIASSGTPLWNDDIETLSPVPESRKVLDEALRRDLGAPDLRQLIVVTGDTDETALRRSERLRDILQPLVENGTMTGFDMAALYLPSRETQSLRQSALPETETLRRTLNETLRKTSFKPDAFEPFLADVSRAKQAPLLTETSFAGTSFRLKVESLLFRHSELWVALVPLVGVTDPAALQAAIAGDGNLIYLDLREASSRLLRDYRREAVHLLGASLIAIVILLSLGLRSVSGMLRVLTPMAAAAFVTAAVLMRLHGGLSLYHLVSLLLVMGLGMDQALFFNKPCRTPEERNRTLLSLLICSFSAVTAFGILATSKVGLLKAIGSTVAMGAALSVLFAAMLARRNLSSA</sequence>
<feature type="transmembrane region" description="Helical" evidence="6">
    <location>
        <begin position="270"/>
        <end position="291"/>
    </location>
</feature>
<dbReference type="PANTHER" id="PTHR33406">
    <property type="entry name" value="MEMBRANE PROTEIN MJ1562-RELATED"/>
    <property type="match status" value="1"/>
</dbReference>
<protein>
    <submittedName>
        <fullName evidence="8">Exporter</fullName>
    </submittedName>
</protein>
<dbReference type="PANTHER" id="PTHR33406:SF13">
    <property type="entry name" value="MEMBRANE PROTEIN YDFJ"/>
    <property type="match status" value="1"/>
</dbReference>
<feature type="transmembrane region" description="Helical" evidence="6">
    <location>
        <begin position="297"/>
        <end position="317"/>
    </location>
</feature>
<keyword evidence="3 6" id="KW-0812">Transmembrane</keyword>
<evidence type="ECO:0000256" key="6">
    <source>
        <dbReference type="SAM" id="Phobius"/>
    </source>
</evidence>
<dbReference type="Gene3D" id="1.20.1640.10">
    <property type="entry name" value="Multidrug efflux transporter AcrB transmembrane domain"/>
    <property type="match status" value="1"/>
</dbReference>
<reference evidence="8 9" key="1">
    <citation type="submission" date="2023-03" db="EMBL/GenBank/DDBJ databases">
        <authorList>
            <person name="Pearce D."/>
        </authorList>
    </citation>
    <scope>NUCLEOTIDE SEQUENCE [LARGE SCALE GENOMIC DNA]</scope>
    <source>
        <strain evidence="8">Msz</strain>
    </source>
</reference>
<dbReference type="InterPro" id="IPR004869">
    <property type="entry name" value="MMPL_dom"/>
</dbReference>
<organism evidence="8 9">
    <name type="scientific">Methylocaldum szegediense</name>
    <dbReference type="NCBI Taxonomy" id="73780"/>
    <lineage>
        <taxon>Bacteria</taxon>
        <taxon>Pseudomonadati</taxon>
        <taxon>Pseudomonadota</taxon>
        <taxon>Gammaproteobacteria</taxon>
        <taxon>Methylococcales</taxon>
        <taxon>Methylococcaceae</taxon>
        <taxon>Methylocaldum</taxon>
    </lineage>
</organism>
<dbReference type="EMBL" id="OX458333">
    <property type="protein sequence ID" value="CAI8913342.1"/>
    <property type="molecule type" value="Genomic_DNA"/>
</dbReference>
<name>A0ABM9I5Y6_9GAMM</name>
<dbReference type="InterPro" id="IPR050545">
    <property type="entry name" value="Mycobact_MmpL"/>
</dbReference>
<comment type="subcellular location">
    <subcellularLocation>
        <location evidence="1">Cell membrane</location>
        <topology evidence="1">Multi-pass membrane protein</topology>
    </subcellularLocation>
</comment>
<feature type="transmembrane region" description="Helical" evidence="6">
    <location>
        <begin position="631"/>
        <end position="650"/>
    </location>
</feature>
<evidence type="ECO:0000313" key="9">
    <source>
        <dbReference type="Proteomes" id="UP001162030"/>
    </source>
</evidence>
<evidence type="ECO:0000259" key="7">
    <source>
        <dbReference type="Pfam" id="PF03176"/>
    </source>
</evidence>
<feature type="transmembrane region" description="Helical" evidence="6">
    <location>
        <begin position="362"/>
        <end position="381"/>
    </location>
</feature>
<evidence type="ECO:0000256" key="5">
    <source>
        <dbReference type="ARBA" id="ARBA00023136"/>
    </source>
</evidence>
<evidence type="ECO:0000256" key="4">
    <source>
        <dbReference type="ARBA" id="ARBA00022989"/>
    </source>
</evidence>
<proteinExistence type="predicted"/>
<accession>A0ABM9I5Y6</accession>
<dbReference type="RefSeq" id="WP_036267830.1">
    <property type="nucleotide sequence ID" value="NZ_OX458333.1"/>
</dbReference>
<evidence type="ECO:0000256" key="3">
    <source>
        <dbReference type="ARBA" id="ARBA00022692"/>
    </source>
</evidence>